<feature type="chain" id="PRO_5046997785" evidence="2">
    <location>
        <begin position="20"/>
        <end position="550"/>
    </location>
</feature>
<evidence type="ECO:0000256" key="1">
    <source>
        <dbReference type="SAM" id="MobiDB-lite"/>
    </source>
</evidence>
<organism evidence="3 4">
    <name type="scientific">Paenibacillus spongiae</name>
    <dbReference type="NCBI Taxonomy" id="2909671"/>
    <lineage>
        <taxon>Bacteria</taxon>
        <taxon>Bacillati</taxon>
        <taxon>Bacillota</taxon>
        <taxon>Bacilli</taxon>
        <taxon>Bacillales</taxon>
        <taxon>Paenibacillaceae</taxon>
        <taxon>Paenibacillus</taxon>
    </lineage>
</organism>
<dbReference type="PANTHER" id="PTHR43649:SF12">
    <property type="entry name" value="DIACETYLCHITOBIOSE BINDING PROTEIN DASA"/>
    <property type="match status" value="1"/>
</dbReference>
<keyword evidence="2" id="KW-0732">Signal</keyword>
<dbReference type="Gene3D" id="3.40.190.10">
    <property type="entry name" value="Periplasmic binding protein-like II"/>
    <property type="match status" value="2"/>
</dbReference>
<sequence>MKKGLVLLLSLLLVTALMAACTKKEDSPKEKGAASEQPAAGDSGKQEAVKFTISTSDPKLTWDTPVGKLLTEKTGVSLEYVPVLSSDTQKYDIWLASGDYPDIVTSGRGEKYRDAGAYIPLEDLIDQYGPNIKKKFGKFYDLLRDEDGHIYTLYNVNLAEETPANVQASFAVQYDVLKEAGYPEIKTLDQLYDVLKAYTDKHPTVDGQEVIPFSGAGPDLTFNNPAINAAGHPDHGRFYIDEGNNVHSALSADFTKDYFKFLNKLQSEGMLDKEIFSLNYETLGAKIAQGRVLAGYIPQWVLSGPEQSLVAAGQADKQYAKLAVYFNDQVVDHSNTIVASGSNNNWGITTNAKNPERIIQFVDYLFSDEGQKLINWGIEGQHYDVVEGKRVRKQEFLDKLKADPDLAYREGTNGIYSRFSFGDGAKLDDGDYATPITADYIASNYDEETKGVLSKYGKKVWADFMPKPEYLPAYLWQLNAQEEVNPIFKKLENIWVKETPRVIMAKSPDEFEKAWSDMVAELDKGGEKRLEQLWTDTWQQYSERYNEAVK</sequence>
<feature type="signal peptide" evidence="2">
    <location>
        <begin position="1"/>
        <end position="19"/>
    </location>
</feature>
<dbReference type="InterPro" id="IPR050490">
    <property type="entry name" value="Bact_solute-bd_prot1"/>
</dbReference>
<gene>
    <name evidence="3" type="ORF">L1F29_17985</name>
</gene>
<evidence type="ECO:0000256" key="2">
    <source>
        <dbReference type="SAM" id="SignalP"/>
    </source>
</evidence>
<dbReference type="PANTHER" id="PTHR43649">
    <property type="entry name" value="ARABINOSE-BINDING PROTEIN-RELATED"/>
    <property type="match status" value="1"/>
</dbReference>
<name>A0ABY5S0J8_9BACL</name>
<protein>
    <submittedName>
        <fullName evidence="3">Extracellular solute-binding protein</fullName>
    </submittedName>
</protein>
<accession>A0ABY5S0J8</accession>
<reference evidence="3" key="1">
    <citation type="submission" date="2022-01" db="EMBL/GenBank/DDBJ databases">
        <title>Paenibacillus spongiae sp. nov., isolated from marine sponge.</title>
        <authorList>
            <person name="Li Z."/>
            <person name="Zhang M."/>
        </authorList>
    </citation>
    <scope>NUCLEOTIDE SEQUENCE</scope>
    <source>
        <strain evidence="3">PHS-Z3</strain>
    </source>
</reference>
<keyword evidence="4" id="KW-1185">Reference proteome</keyword>
<evidence type="ECO:0000313" key="4">
    <source>
        <dbReference type="Proteomes" id="UP001057877"/>
    </source>
</evidence>
<proteinExistence type="predicted"/>
<feature type="region of interest" description="Disordered" evidence="1">
    <location>
        <begin position="25"/>
        <end position="47"/>
    </location>
</feature>
<dbReference type="EMBL" id="CP091430">
    <property type="protein sequence ID" value="UVI27366.1"/>
    <property type="molecule type" value="Genomic_DNA"/>
</dbReference>
<dbReference type="PROSITE" id="PS51257">
    <property type="entry name" value="PROKAR_LIPOPROTEIN"/>
    <property type="match status" value="1"/>
</dbReference>
<dbReference type="Proteomes" id="UP001057877">
    <property type="component" value="Chromosome"/>
</dbReference>
<dbReference type="RefSeq" id="WP_258383452.1">
    <property type="nucleotide sequence ID" value="NZ_CP091430.1"/>
</dbReference>
<dbReference type="SUPFAM" id="SSF53850">
    <property type="entry name" value="Periplasmic binding protein-like II"/>
    <property type="match status" value="1"/>
</dbReference>
<dbReference type="Pfam" id="PF01547">
    <property type="entry name" value="SBP_bac_1"/>
    <property type="match status" value="1"/>
</dbReference>
<evidence type="ECO:0000313" key="3">
    <source>
        <dbReference type="EMBL" id="UVI27366.1"/>
    </source>
</evidence>
<dbReference type="InterPro" id="IPR006059">
    <property type="entry name" value="SBP"/>
</dbReference>